<gene>
    <name evidence="1" type="ORF">BWD41_05990</name>
    <name evidence="2" type="ORF">BZK42_02485</name>
</gene>
<name>A0A1R0G311_CITBR</name>
<evidence type="ECO:0000313" key="1">
    <source>
        <dbReference type="EMBL" id="OLY71194.1"/>
    </source>
</evidence>
<sequence length="75" mass="9072">MIANGVNDGAKTAPFWRVARRNRAIISDKFRIRSQFQNYIWRLNKIAFFPLFSHLVRKHIHFICTYSEYRQVVTR</sequence>
<comment type="caution">
    <text evidence="2">The sequence shown here is derived from an EMBL/GenBank/DDBJ whole genome shotgun (WGS) entry which is preliminary data.</text>
</comment>
<accession>A0A1R0G311</accession>
<dbReference type="Proteomes" id="UP000192573">
    <property type="component" value="Unassembled WGS sequence"/>
</dbReference>
<reference evidence="2 4" key="2">
    <citation type="submission" date="2017-03" db="EMBL/GenBank/DDBJ databases">
        <authorList>
            <person name="Afonso C.L."/>
            <person name="Miller P.J."/>
            <person name="Scott M.A."/>
            <person name="Spackman E."/>
            <person name="Goraichik I."/>
            <person name="Dimitrov K.M."/>
            <person name="Suarez D.L."/>
            <person name="Swayne D.E."/>
        </authorList>
    </citation>
    <scope>NUCLEOTIDE SEQUENCE [LARGE SCALE GENOMIC DNA]</scope>
    <source>
        <strain evidence="2 4">ATCC 51113</strain>
    </source>
</reference>
<evidence type="ECO:0000313" key="2">
    <source>
        <dbReference type="EMBL" id="OQM43764.1"/>
    </source>
</evidence>
<reference evidence="1 3" key="1">
    <citation type="submission" date="2017-01" db="EMBL/GenBank/DDBJ databases">
        <title>First report of the plasmid-mediated mcr-1 gene in Citrobacter freudii.</title>
        <authorList>
            <person name="Liu J."/>
            <person name="Yang Y."/>
            <person name="Li Y."/>
            <person name="Liu D."/>
            <person name="Tuo H."/>
            <person name="Davis M."/>
            <person name="Zhang A."/>
        </authorList>
    </citation>
    <scope>NUCLEOTIDE SEQUENCE [LARGE SCALE GENOMIC DNA]</scope>
    <source>
        <strain evidence="1 3">SCC4</strain>
    </source>
</reference>
<dbReference type="EMBL" id="MTCP01000001">
    <property type="protein sequence ID" value="OLY71194.1"/>
    <property type="molecule type" value="Genomic_DNA"/>
</dbReference>
<evidence type="ECO:0000313" key="4">
    <source>
        <dbReference type="Proteomes" id="UP000192573"/>
    </source>
</evidence>
<proteinExistence type="predicted"/>
<dbReference type="Proteomes" id="UP000185597">
    <property type="component" value="Unassembled WGS sequence"/>
</dbReference>
<organism evidence="2 4">
    <name type="scientific">Citrobacter braakii</name>
    <dbReference type="NCBI Taxonomy" id="57706"/>
    <lineage>
        <taxon>Bacteria</taxon>
        <taxon>Pseudomonadati</taxon>
        <taxon>Pseudomonadota</taxon>
        <taxon>Gammaproteobacteria</taxon>
        <taxon>Enterobacterales</taxon>
        <taxon>Enterobacteriaceae</taxon>
        <taxon>Citrobacter</taxon>
        <taxon>Citrobacter freundii complex</taxon>
    </lineage>
</organism>
<evidence type="ECO:0000313" key="3">
    <source>
        <dbReference type="Proteomes" id="UP000185597"/>
    </source>
</evidence>
<dbReference type="EMBL" id="NAEW01000001">
    <property type="protein sequence ID" value="OQM43764.1"/>
    <property type="molecule type" value="Genomic_DNA"/>
</dbReference>
<dbReference type="OrthoDB" id="6587129at2"/>
<dbReference type="AlphaFoldDB" id="A0A1R0G311"/>
<protein>
    <submittedName>
        <fullName evidence="2">Uncharacterized protein</fullName>
    </submittedName>
</protein>